<dbReference type="PANTHER" id="PTHR34351">
    <property type="entry name" value="SLR1927 PROTEIN-RELATED"/>
    <property type="match status" value="1"/>
</dbReference>
<dbReference type="InterPro" id="IPR002881">
    <property type="entry name" value="DUF58"/>
</dbReference>
<proteinExistence type="predicted"/>
<evidence type="ECO:0000259" key="2">
    <source>
        <dbReference type="Pfam" id="PF01882"/>
    </source>
</evidence>
<organism evidence="3 4">
    <name type="scientific">Salinigranum rubrum</name>
    <dbReference type="NCBI Taxonomy" id="755307"/>
    <lineage>
        <taxon>Archaea</taxon>
        <taxon>Methanobacteriati</taxon>
        <taxon>Methanobacteriota</taxon>
        <taxon>Stenosarchaea group</taxon>
        <taxon>Halobacteria</taxon>
        <taxon>Halobacteriales</taxon>
        <taxon>Haloferacaceae</taxon>
        <taxon>Salinigranum</taxon>
    </lineage>
</organism>
<evidence type="ECO:0000313" key="3">
    <source>
        <dbReference type="EMBL" id="AUV83315.1"/>
    </source>
</evidence>
<sequence length="336" mass="36953">MDGGGGRPLGDAHGRVVRRALAQRRGVPLSRRAGRRRGPGPPHRRSDGRPDAPAERLPRRLGRGHPPVRDRRAVHRSRQGRAPAEPLGEAEAEAETTVGRTPVSYEVTYRRRGLHTVGPVSLVARDVLGLATRRFSLSETDDLLVYPRVHDLSNRAKRDLLALHDTAESNDRDEFDRLREYVRGDSLRDVHWKTSAKRDDLIVKEFSAENRSRTVVLAVSGEEGRADEMAEAGATITLAFLRAGVPVTLATPDGTLSVAPGDRRQALDHLARVGHGTAAPEEEPLVSVRATRQGTVVRLGGREVSFDEMVRSTGRDRRADREPVGEPSDDRREVAA</sequence>
<feature type="region of interest" description="Disordered" evidence="1">
    <location>
        <begin position="309"/>
        <end position="336"/>
    </location>
</feature>
<evidence type="ECO:0000256" key="1">
    <source>
        <dbReference type="SAM" id="MobiDB-lite"/>
    </source>
</evidence>
<dbReference type="EMBL" id="CP026309">
    <property type="protein sequence ID" value="AUV83315.1"/>
    <property type="molecule type" value="Genomic_DNA"/>
</dbReference>
<dbReference type="Proteomes" id="UP000236584">
    <property type="component" value="Chromosome"/>
</dbReference>
<dbReference type="AlphaFoldDB" id="A0A2I8VN50"/>
<feature type="region of interest" description="Disordered" evidence="1">
    <location>
        <begin position="1"/>
        <end position="97"/>
    </location>
</feature>
<feature type="domain" description="DUF58" evidence="2">
    <location>
        <begin position="178"/>
        <end position="271"/>
    </location>
</feature>
<dbReference type="KEGG" id="srub:C2R22_18060"/>
<accession>A0A2I8VN50</accession>
<dbReference type="Pfam" id="PF01882">
    <property type="entry name" value="DUF58"/>
    <property type="match status" value="1"/>
</dbReference>
<protein>
    <submittedName>
        <fullName evidence="3">DUF58 domain-containing protein</fullName>
    </submittedName>
</protein>
<evidence type="ECO:0000313" key="4">
    <source>
        <dbReference type="Proteomes" id="UP000236584"/>
    </source>
</evidence>
<keyword evidence="4" id="KW-1185">Reference proteome</keyword>
<dbReference type="PANTHER" id="PTHR34351:SF1">
    <property type="entry name" value="SLR1927 PROTEIN"/>
    <property type="match status" value="1"/>
</dbReference>
<gene>
    <name evidence="3" type="ORF">C2R22_18060</name>
</gene>
<reference evidence="3 4" key="1">
    <citation type="submission" date="2018-01" db="EMBL/GenBank/DDBJ databases">
        <title>Complete genome sequence of Salinigranum rubrum GX10T, an extremely halophilic archaeon isolated from a marine solar saltern.</title>
        <authorList>
            <person name="Han S."/>
        </authorList>
    </citation>
    <scope>NUCLEOTIDE SEQUENCE [LARGE SCALE GENOMIC DNA]</scope>
    <source>
        <strain evidence="3 4">GX10</strain>
    </source>
</reference>
<name>A0A2I8VN50_9EURY</name>
<feature type="compositionally biased region" description="Basic and acidic residues" evidence="1">
    <location>
        <begin position="44"/>
        <end position="58"/>
    </location>
</feature>